<dbReference type="AlphaFoldDB" id="A0A210PJJ7"/>
<proteinExistence type="predicted"/>
<evidence type="ECO:0000313" key="2">
    <source>
        <dbReference type="EMBL" id="OWF36596.1"/>
    </source>
</evidence>
<reference evidence="2 3" key="1">
    <citation type="journal article" date="2017" name="Nat. Ecol. Evol.">
        <title>Scallop genome provides insights into evolution of bilaterian karyotype and development.</title>
        <authorList>
            <person name="Wang S."/>
            <person name="Zhang J."/>
            <person name="Jiao W."/>
            <person name="Li J."/>
            <person name="Xun X."/>
            <person name="Sun Y."/>
            <person name="Guo X."/>
            <person name="Huan P."/>
            <person name="Dong B."/>
            <person name="Zhang L."/>
            <person name="Hu X."/>
            <person name="Sun X."/>
            <person name="Wang J."/>
            <person name="Zhao C."/>
            <person name="Wang Y."/>
            <person name="Wang D."/>
            <person name="Huang X."/>
            <person name="Wang R."/>
            <person name="Lv J."/>
            <person name="Li Y."/>
            <person name="Zhang Z."/>
            <person name="Liu B."/>
            <person name="Lu W."/>
            <person name="Hui Y."/>
            <person name="Liang J."/>
            <person name="Zhou Z."/>
            <person name="Hou R."/>
            <person name="Li X."/>
            <person name="Liu Y."/>
            <person name="Li H."/>
            <person name="Ning X."/>
            <person name="Lin Y."/>
            <person name="Zhao L."/>
            <person name="Xing Q."/>
            <person name="Dou J."/>
            <person name="Li Y."/>
            <person name="Mao J."/>
            <person name="Guo H."/>
            <person name="Dou H."/>
            <person name="Li T."/>
            <person name="Mu C."/>
            <person name="Jiang W."/>
            <person name="Fu Q."/>
            <person name="Fu X."/>
            <person name="Miao Y."/>
            <person name="Liu J."/>
            <person name="Yu Q."/>
            <person name="Li R."/>
            <person name="Liao H."/>
            <person name="Li X."/>
            <person name="Kong Y."/>
            <person name="Jiang Z."/>
            <person name="Chourrout D."/>
            <person name="Li R."/>
            <person name="Bao Z."/>
        </authorList>
    </citation>
    <scope>NUCLEOTIDE SEQUENCE [LARGE SCALE GENOMIC DNA]</scope>
    <source>
        <strain evidence="2 3">PY_sf001</strain>
    </source>
</reference>
<protein>
    <submittedName>
        <fullName evidence="2">Uncharacterized protein</fullName>
    </submittedName>
</protein>
<name>A0A210PJJ7_MIZYE</name>
<evidence type="ECO:0000313" key="3">
    <source>
        <dbReference type="Proteomes" id="UP000242188"/>
    </source>
</evidence>
<keyword evidence="3" id="KW-1185">Reference proteome</keyword>
<dbReference type="Proteomes" id="UP000242188">
    <property type="component" value="Unassembled WGS sequence"/>
</dbReference>
<accession>A0A210PJJ7</accession>
<comment type="caution">
    <text evidence="2">The sequence shown here is derived from an EMBL/GenBank/DDBJ whole genome shotgun (WGS) entry which is preliminary data.</text>
</comment>
<evidence type="ECO:0000256" key="1">
    <source>
        <dbReference type="SAM" id="MobiDB-lite"/>
    </source>
</evidence>
<dbReference type="EMBL" id="NEDP02076555">
    <property type="protein sequence ID" value="OWF36596.1"/>
    <property type="molecule type" value="Genomic_DNA"/>
</dbReference>
<organism evidence="2 3">
    <name type="scientific">Mizuhopecten yessoensis</name>
    <name type="common">Japanese scallop</name>
    <name type="synonym">Patinopecten yessoensis</name>
    <dbReference type="NCBI Taxonomy" id="6573"/>
    <lineage>
        <taxon>Eukaryota</taxon>
        <taxon>Metazoa</taxon>
        <taxon>Spiralia</taxon>
        <taxon>Lophotrochozoa</taxon>
        <taxon>Mollusca</taxon>
        <taxon>Bivalvia</taxon>
        <taxon>Autobranchia</taxon>
        <taxon>Pteriomorphia</taxon>
        <taxon>Pectinida</taxon>
        <taxon>Pectinoidea</taxon>
        <taxon>Pectinidae</taxon>
        <taxon>Mizuhopecten</taxon>
    </lineage>
</organism>
<gene>
    <name evidence="2" type="ORF">KP79_PYT17130</name>
</gene>
<feature type="compositionally biased region" description="Polar residues" evidence="1">
    <location>
        <begin position="19"/>
        <end position="29"/>
    </location>
</feature>
<sequence>MDEESIRRGVDVQLANDTFQDQRCSNETEQPVPDNNLHSVNETAKESYLASMSRQEPRQHVSHSKFHPADTCVIEMEPTEDEVTMHNIQPVSDHNLHPVNGTAKESYLASMLRQELGQHNNQNVIHIDPNADEDCRNRPPENQPQGIPHGGSIWIPARWWYRHGGRIWIPGWWDCVYNTCSLDQFLNGLFQIFRFRPLLQLLEELAGRFPESYMHLLVAVRLCMEGRSTVAKIHLLPYVRDMEGSEGERVMPHIERQLCHRIIRRCEGCHDSPASQLVLYNIYLSIFNLSTGFQEAFRSYFIRHGECRREGCGGRTISNVIFESGTPPLILAVNLIPLHRHIPNSQSVNDSEIVELFGERYMMFLFTFFRPGKEDLHIQGHYMSRVFIPEGRTDCVGRPAGRWYDYPNNQYGDLDPCKTDQRDPPGTFPSYVYFIRLPAPSEAAPCTVQGEEESPHSEDNEDDG</sequence>
<feature type="region of interest" description="Disordered" evidence="1">
    <location>
        <begin position="444"/>
        <end position="464"/>
    </location>
</feature>
<feature type="region of interest" description="Disordered" evidence="1">
    <location>
        <begin position="19"/>
        <end position="38"/>
    </location>
</feature>